<reference evidence="1 2" key="1">
    <citation type="submission" date="2011-09" db="EMBL/GenBank/DDBJ databases">
        <title>The Genome Sequence of Plasmodium vivax North Korean.</title>
        <authorList>
            <consortium name="The Broad Institute Genome Sequencing Platform"/>
            <consortium name="The Broad Institute Genome Sequencing Center for Infectious Disease"/>
            <person name="Neafsey D."/>
            <person name="Carlton J."/>
            <person name="Barnwell J."/>
            <person name="Collins W."/>
            <person name="Escalante A."/>
            <person name="Mullikin J."/>
            <person name="Saul A."/>
            <person name="Guigo R."/>
            <person name="Camara F."/>
            <person name="Young S.K."/>
            <person name="Zeng Q."/>
            <person name="Gargeya S."/>
            <person name="Fitzgerald M."/>
            <person name="Haas B."/>
            <person name="Abouelleil A."/>
            <person name="Alvarado L."/>
            <person name="Arachchi H.M."/>
            <person name="Berlin A."/>
            <person name="Brown A."/>
            <person name="Chapman S.B."/>
            <person name="Chen Z."/>
            <person name="Dunbar C."/>
            <person name="Freedman E."/>
            <person name="Gearin G."/>
            <person name="Gellesch M."/>
            <person name="Goldberg J."/>
            <person name="Griggs A."/>
            <person name="Gujja S."/>
            <person name="Heiman D."/>
            <person name="Howarth C."/>
            <person name="Larson L."/>
            <person name="Lui A."/>
            <person name="MacDonald P.J.P."/>
            <person name="Montmayeur A."/>
            <person name="Murphy C."/>
            <person name="Neiman D."/>
            <person name="Pearson M."/>
            <person name="Priest M."/>
            <person name="Roberts A."/>
            <person name="Saif S."/>
            <person name="Shea T."/>
            <person name="Shenoy N."/>
            <person name="Sisk P."/>
            <person name="Stolte C."/>
            <person name="Sykes S."/>
            <person name="Wortman J."/>
            <person name="Nusbaum C."/>
            <person name="Birren B."/>
        </authorList>
    </citation>
    <scope>NUCLEOTIDE SEQUENCE [LARGE SCALE GENOMIC DNA]</scope>
    <source>
        <strain evidence="1 2">North Korean</strain>
    </source>
</reference>
<gene>
    <name evidence="1" type="ORF">PVNG_05529</name>
</gene>
<dbReference type="Pfam" id="PF05795">
    <property type="entry name" value="Plasmodium_Vir"/>
    <property type="match status" value="1"/>
</dbReference>
<protein>
    <recommendedName>
        <fullName evidence="3">CYIR protein</fullName>
    </recommendedName>
</protein>
<name>A0A0J9U1U5_PLAVI</name>
<organism evidence="1 2">
    <name type="scientific">Plasmodium vivax North Korean</name>
    <dbReference type="NCBI Taxonomy" id="1035514"/>
    <lineage>
        <taxon>Eukaryota</taxon>
        <taxon>Sar</taxon>
        <taxon>Alveolata</taxon>
        <taxon>Apicomplexa</taxon>
        <taxon>Aconoidasida</taxon>
        <taxon>Haemosporida</taxon>
        <taxon>Plasmodiidae</taxon>
        <taxon>Plasmodium</taxon>
        <taxon>Plasmodium (Plasmodium)</taxon>
    </lineage>
</organism>
<evidence type="ECO:0000313" key="1">
    <source>
        <dbReference type="EMBL" id="KNA02206.1"/>
    </source>
</evidence>
<sequence length="81" mass="9756">MIYQVLYQTNMFTTCTPLHENIDKNTFIKYKLLFDYSKDHENIKLDTLNPNTTCDEHYKDAIDKYINTYKDTLLKVELQKL</sequence>
<accession>A0A0J9U1U5</accession>
<dbReference type="EMBL" id="KQ235191">
    <property type="protein sequence ID" value="KNA02206.1"/>
    <property type="molecule type" value="Genomic_DNA"/>
</dbReference>
<evidence type="ECO:0000313" key="2">
    <source>
        <dbReference type="Proteomes" id="UP000053239"/>
    </source>
</evidence>
<dbReference type="AlphaFoldDB" id="A0A0J9U1U5"/>
<proteinExistence type="predicted"/>
<dbReference type="Proteomes" id="UP000053239">
    <property type="component" value="Unassembled WGS sequence"/>
</dbReference>
<dbReference type="InterPro" id="IPR008780">
    <property type="entry name" value="Plasmodium_Vir"/>
</dbReference>
<evidence type="ECO:0008006" key="3">
    <source>
        <dbReference type="Google" id="ProtNLM"/>
    </source>
</evidence>